<name>A0ABQ5PXX5_9BACT</name>
<dbReference type="PANTHER" id="PTHR36115:SF4">
    <property type="entry name" value="MEMBRANE PROTEIN"/>
    <property type="match status" value="1"/>
</dbReference>
<dbReference type="Pfam" id="PF06271">
    <property type="entry name" value="RDD"/>
    <property type="match status" value="1"/>
</dbReference>
<keyword evidence="5 6" id="KW-0472">Membrane</keyword>
<keyword evidence="9" id="KW-1185">Reference proteome</keyword>
<evidence type="ECO:0000313" key="9">
    <source>
        <dbReference type="Proteomes" id="UP001165044"/>
    </source>
</evidence>
<comment type="caution">
    <text evidence="8">The sequence shown here is derived from an EMBL/GenBank/DDBJ whole genome shotgun (WGS) entry which is preliminary data.</text>
</comment>
<dbReference type="PANTHER" id="PTHR36115">
    <property type="entry name" value="PROLINE-RICH ANTIGEN HOMOLOG-RELATED"/>
    <property type="match status" value="1"/>
</dbReference>
<dbReference type="EMBL" id="BSDC01000002">
    <property type="protein sequence ID" value="GLH67218.1"/>
    <property type="molecule type" value="Genomic_DNA"/>
</dbReference>
<gene>
    <name evidence="8" type="ORF">GETHED_15820</name>
</gene>
<dbReference type="PROSITE" id="PS50006">
    <property type="entry name" value="FHA_DOMAIN"/>
    <property type="match status" value="1"/>
</dbReference>
<dbReference type="InterPro" id="IPR010432">
    <property type="entry name" value="RDD"/>
</dbReference>
<dbReference type="InterPro" id="IPR008984">
    <property type="entry name" value="SMAD_FHA_dom_sf"/>
</dbReference>
<evidence type="ECO:0000313" key="8">
    <source>
        <dbReference type="EMBL" id="GLH67218.1"/>
    </source>
</evidence>
<feature type="transmembrane region" description="Helical" evidence="6">
    <location>
        <begin position="290"/>
        <end position="311"/>
    </location>
</feature>
<protein>
    <recommendedName>
        <fullName evidence="7">FHA domain-containing protein</fullName>
    </recommendedName>
</protein>
<dbReference type="CDD" id="cd00060">
    <property type="entry name" value="FHA"/>
    <property type="match status" value="1"/>
</dbReference>
<accession>A0ABQ5PXX5</accession>
<evidence type="ECO:0000256" key="3">
    <source>
        <dbReference type="ARBA" id="ARBA00022692"/>
    </source>
</evidence>
<evidence type="ECO:0000256" key="4">
    <source>
        <dbReference type="ARBA" id="ARBA00022989"/>
    </source>
</evidence>
<dbReference type="InterPro" id="IPR000253">
    <property type="entry name" value="FHA_dom"/>
</dbReference>
<feature type="transmembrane region" description="Helical" evidence="6">
    <location>
        <begin position="200"/>
        <end position="220"/>
    </location>
</feature>
<evidence type="ECO:0000256" key="1">
    <source>
        <dbReference type="ARBA" id="ARBA00004651"/>
    </source>
</evidence>
<keyword evidence="4 6" id="KW-1133">Transmembrane helix</keyword>
<feature type="domain" description="FHA" evidence="7">
    <location>
        <begin position="22"/>
        <end position="71"/>
    </location>
</feature>
<dbReference type="Gene3D" id="2.60.200.20">
    <property type="match status" value="1"/>
</dbReference>
<dbReference type="Pfam" id="PF00498">
    <property type="entry name" value="FHA"/>
    <property type="match status" value="1"/>
</dbReference>
<evidence type="ECO:0000256" key="6">
    <source>
        <dbReference type="SAM" id="Phobius"/>
    </source>
</evidence>
<comment type="subcellular location">
    <subcellularLocation>
        <location evidence="1">Cell membrane</location>
        <topology evidence="1">Multi-pass membrane protein</topology>
    </subcellularLocation>
</comment>
<keyword evidence="3 6" id="KW-0812">Transmembrane</keyword>
<dbReference type="RefSeq" id="WP_285608189.1">
    <property type="nucleotide sequence ID" value="NZ_BSDC01000002.1"/>
</dbReference>
<feature type="transmembrane region" description="Helical" evidence="6">
    <location>
        <begin position="227"/>
        <end position="253"/>
    </location>
</feature>
<evidence type="ECO:0000256" key="5">
    <source>
        <dbReference type="ARBA" id="ARBA00023136"/>
    </source>
</evidence>
<dbReference type="SUPFAM" id="SSF49879">
    <property type="entry name" value="SMAD/FHA domain"/>
    <property type="match status" value="1"/>
</dbReference>
<evidence type="ECO:0000256" key="2">
    <source>
        <dbReference type="ARBA" id="ARBA00022475"/>
    </source>
</evidence>
<evidence type="ECO:0000259" key="7">
    <source>
        <dbReference type="PROSITE" id="PS50006"/>
    </source>
</evidence>
<dbReference type="Proteomes" id="UP001165044">
    <property type="component" value="Unassembled WGS sequence"/>
</dbReference>
<sequence>MAKLLVHESAGVREFEIVDNEVHMGRELDNTLRLPDPSISRHHCVLRKVGGGYEIQDLQSSNGVLVNGNRVQSSPLRNGDRITLGQIQLTFQDPLSEVGATVTVSREEAPQPPLGTVRMSADELAAIHTGKPPAGEAQPSTGPVPVKVVPPIPPVAPPPAPRPAPSTGPSSLPGFLQPYLPSVPDDAMPTGERGDFGSRLLAYLIDIAPLVALWVLIFVLQMVLSAILGAGACLVSALIGLLHLVAVIGYAWFFLPYCWIKFGASPGKKIMKLRVVPEDNPVGRIDVTGAILRMVGHLVNGVLLGLPYLMILGAERKGLQDIISKSLVIKVDR</sequence>
<reference evidence="8" key="1">
    <citation type="journal article" date="2023" name="Antonie Van Leeuwenhoek">
        <title>Mesoterricola silvestris gen. nov., sp. nov., Mesoterricola sediminis sp. nov., Geothrix oryzae sp. nov., Geothrix edaphica sp. nov., Geothrix rubra sp. nov., and Geothrix limicola sp. nov., six novel members of Acidobacteriota isolated from soils.</title>
        <authorList>
            <person name="Itoh H."/>
            <person name="Sugisawa Y."/>
            <person name="Mise K."/>
            <person name="Xu Z."/>
            <person name="Kuniyasu M."/>
            <person name="Ushijima N."/>
            <person name="Kawano K."/>
            <person name="Kobayashi E."/>
            <person name="Shiratori Y."/>
            <person name="Masuda Y."/>
            <person name="Senoo K."/>
        </authorList>
    </citation>
    <scope>NUCLEOTIDE SEQUENCE</scope>
    <source>
        <strain evidence="8">Red802</strain>
    </source>
</reference>
<dbReference type="InterPro" id="IPR051791">
    <property type="entry name" value="Pra-immunoreactive"/>
</dbReference>
<proteinExistence type="predicted"/>
<keyword evidence="2" id="KW-1003">Cell membrane</keyword>
<organism evidence="8 9">
    <name type="scientific">Geothrix edaphica</name>
    <dbReference type="NCBI Taxonomy" id="2927976"/>
    <lineage>
        <taxon>Bacteria</taxon>
        <taxon>Pseudomonadati</taxon>
        <taxon>Acidobacteriota</taxon>
        <taxon>Holophagae</taxon>
        <taxon>Holophagales</taxon>
        <taxon>Holophagaceae</taxon>
        <taxon>Geothrix</taxon>
    </lineage>
</organism>
<dbReference type="SMART" id="SM00240">
    <property type="entry name" value="FHA"/>
    <property type="match status" value="1"/>
</dbReference>